<organism evidence="2 3">
    <name type="scientific">Evansella tamaricis</name>
    <dbReference type="NCBI Taxonomy" id="2069301"/>
    <lineage>
        <taxon>Bacteria</taxon>
        <taxon>Bacillati</taxon>
        <taxon>Bacillota</taxon>
        <taxon>Bacilli</taxon>
        <taxon>Bacillales</taxon>
        <taxon>Bacillaceae</taxon>
        <taxon>Evansella</taxon>
    </lineage>
</organism>
<dbReference type="Pfam" id="PF13561">
    <property type="entry name" value="adh_short_C2"/>
    <property type="match status" value="1"/>
</dbReference>
<protein>
    <submittedName>
        <fullName evidence="2">Glucose 1-dehydrogenase</fullName>
        <ecNumber evidence="2">1.1.1.47</ecNumber>
    </submittedName>
</protein>
<keyword evidence="2" id="KW-0560">Oxidoreductase</keyword>
<dbReference type="PANTHER" id="PTHR42879:SF2">
    <property type="entry name" value="3-OXOACYL-[ACYL-CARRIER-PROTEIN] REDUCTASE FABG"/>
    <property type="match status" value="1"/>
</dbReference>
<comment type="caution">
    <text evidence="2">The sequence shown here is derived from an EMBL/GenBank/DDBJ whole genome shotgun (WGS) entry which is preliminary data.</text>
</comment>
<dbReference type="NCBIfam" id="NF005559">
    <property type="entry name" value="PRK07231.1"/>
    <property type="match status" value="1"/>
</dbReference>
<dbReference type="PROSITE" id="PS00061">
    <property type="entry name" value="ADH_SHORT"/>
    <property type="match status" value="1"/>
</dbReference>
<proteinExistence type="inferred from homology"/>
<gene>
    <name evidence="2" type="ORF">KS419_02320</name>
</gene>
<dbReference type="GO" id="GO:0047936">
    <property type="term" value="F:glucose 1-dehydrogenase [NAD(P)+] activity"/>
    <property type="evidence" value="ECO:0007669"/>
    <property type="project" value="UniProtKB-EC"/>
</dbReference>
<dbReference type="EMBL" id="JAHQCS010000037">
    <property type="protein sequence ID" value="MBU9710577.1"/>
    <property type="molecule type" value="Genomic_DNA"/>
</dbReference>
<dbReference type="EC" id="1.1.1.47" evidence="2"/>
<dbReference type="InterPro" id="IPR002347">
    <property type="entry name" value="SDR_fam"/>
</dbReference>
<dbReference type="PANTHER" id="PTHR42879">
    <property type="entry name" value="3-OXOACYL-(ACYL-CARRIER-PROTEIN) REDUCTASE"/>
    <property type="match status" value="1"/>
</dbReference>
<reference evidence="2 3" key="1">
    <citation type="submission" date="2021-06" db="EMBL/GenBank/DDBJ databases">
        <title>Bacillus sp. RD4P76, an endophyte from a halophyte.</title>
        <authorList>
            <person name="Sun J.-Q."/>
        </authorList>
    </citation>
    <scope>NUCLEOTIDE SEQUENCE [LARGE SCALE GENOMIC DNA]</scope>
    <source>
        <strain evidence="2 3">CGMCC 1.15917</strain>
    </source>
</reference>
<evidence type="ECO:0000256" key="1">
    <source>
        <dbReference type="ARBA" id="ARBA00006484"/>
    </source>
</evidence>
<keyword evidence="3" id="KW-1185">Reference proteome</keyword>
<dbReference type="CDD" id="cd05233">
    <property type="entry name" value="SDR_c"/>
    <property type="match status" value="1"/>
</dbReference>
<name>A0ABS6JA70_9BACI</name>
<comment type="similarity">
    <text evidence="1">Belongs to the short-chain dehydrogenases/reductases (SDR) family.</text>
</comment>
<sequence length="253" mass="27229">MEFKGKVVIITGSGAGIGRETAIQFAQEGAKVVIGTKSEGNGIEVASFVNENTNGEALFVQVDVSDSASVKNMVDKTLEVYKRIDILVNNAGIYHRSTLDDTKEDVWDKIMSINLKGSYLCSYYALPSMLANENGVIINVSSEAGLIGIPGQVAYNVSKSAMIALTKSMAVDYASKGIRVNTVCPGTTETPMVINAIKQSNNPEMTRKEFQEMRPMNRLGKPEEIACAILMMASDKIKYSTGSTLTIDGGYTA</sequence>
<dbReference type="InterPro" id="IPR050259">
    <property type="entry name" value="SDR"/>
</dbReference>
<dbReference type="Proteomes" id="UP000784880">
    <property type="component" value="Unassembled WGS sequence"/>
</dbReference>
<accession>A0ABS6JA70</accession>
<evidence type="ECO:0000313" key="2">
    <source>
        <dbReference type="EMBL" id="MBU9710577.1"/>
    </source>
</evidence>
<evidence type="ECO:0000313" key="3">
    <source>
        <dbReference type="Proteomes" id="UP000784880"/>
    </source>
</evidence>
<dbReference type="InterPro" id="IPR020904">
    <property type="entry name" value="Sc_DH/Rdtase_CS"/>
</dbReference>
<dbReference type="RefSeq" id="WP_217064470.1">
    <property type="nucleotide sequence ID" value="NZ_JAHQCS010000037.1"/>
</dbReference>